<keyword evidence="9 11" id="KW-0472">Membrane</keyword>
<dbReference type="InterPro" id="IPR003439">
    <property type="entry name" value="ABC_transporter-like_ATP-bd"/>
</dbReference>
<evidence type="ECO:0000313" key="14">
    <source>
        <dbReference type="Proteomes" id="UP000294003"/>
    </source>
</evidence>
<proteinExistence type="inferred from homology"/>
<feature type="transmembrane region" description="Helical" evidence="11">
    <location>
        <begin position="310"/>
        <end position="329"/>
    </location>
</feature>
<protein>
    <recommendedName>
        <fullName evidence="12">ABC transporter domain-containing protein</fullName>
    </recommendedName>
</protein>
<name>A0ABY0HGQ0_9PEZI</name>
<evidence type="ECO:0000256" key="8">
    <source>
        <dbReference type="ARBA" id="ARBA00022989"/>
    </source>
</evidence>
<feature type="transmembrane region" description="Helical" evidence="11">
    <location>
        <begin position="1095"/>
        <end position="1115"/>
    </location>
</feature>
<evidence type="ECO:0000256" key="10">
    <source>
        <dbReference type="SAM" id="MobiDB-lite"/>
    </source>
</evidence>
<evidence type="ECO:0000256" key="6">
    <source>
        <dbReference type="ARBA" id="ARBA00022741"/>
    </source>
</evidence>
<feature type="transmembrane region" description="Helical" evidence="11">
    <location>
        <begin position="954"/>
        <end position="974"/>
    </location>
</feature>
<dbReference type="InterPro" id="IPR003593">
    <property type="entry name" value="AAA+_ATPase"/>
</dbReference>
<sequence length="1558" mass="171032">MAHPSTAARPHLFWRQTWALVRKNFLIVVARSWLSTLIRSLILPIALLVVLLEIQNFMSTGNVYGFGSPNKIPSLADSVDDKKLVFVNSPELGPDFPPIFEKIVGPLGADAVLQLRNEGEIERTCPVDYNGNSPCHAVVLFNDSPLSDRPGALWNYTIRTDPIYLRGAYNPFGTEGAIEDLFLPLQIAIENAITNSTTTPDLLKYTYRFGSQEEAEAVERDVFLEVCLYILTFVFFMTMMPVAHHVAGMVAGERESGMSDLIDAMGGGVTTPRVLSYVISFYILYLPLWIMLGSVTSWSIFGAAFFKRSSIAAIAVPLICLLLAALAAYQENLQVPPVFAQTASLGFLFPSMNYVFFLGFLLKSELAGRPVRMHVPIPTEDLDIAIPGQATGSNWVNRTGPYFLFIFLAVQIIGYPLLAILVEHYLHGNNSRHRRFNANPGEDHVAVQTADLKKHYYPGFFERWFCCSRKPVVKAVDGLDLVSQKNQILCLLGPNGSGKTTTLGMLAGFEAPTGGSIQINALPSQLGICPQRNVLFDNLTVYEHLVIWNTLKGNLEDEASLESLIEGCDLRLKRNSLSRNLSGGMKRKLQLACMLVGGSSICLLDEVTSGLDPLSRRVIWNAILRERSHRTMILTTHFLDESEVLSDHIAILSLGKTKCQGTPAELKNQYGGGYRVHIPKSEDLSRIQYPVVEKRDRYVCTTPDSASAAALLATLESFDDSELSVTGPTVEDVFLKVSDEPHGTADDKLEETSTEEAAPIQWTTPTTAPSGVSLFLNQVRALMLKRFIILRSAWWAYFFAMGIPVVTVAFLGSFLEKYEVPTCNNLLQYEPYDLQLSQYPVSMALGPQSANESVMDVIDTTYSGSYIALNDLYVLNSREGFVDFVRDNADNLFNGGLWMDNDSAPIVAVPVDAFGPQIAMTLLNLMNQAQSGVNITTYRAQLMSYSQAAMGNSMIWVSVFCLLMALYPAFFALYPTYERKSQVRALQYSNGIRPFPLLLSYMMFDFIFVLVVSILCTLLISSQAPWFGLGYLFLVQALYGMASILFAYLISLMTRSQPAAFASAVLAMAVMYILAVTAFQMTQTSLTGNLTAQNGLTFGLGLLFPIQNLLTGVAMGLNTYTVRCRGLEMISDPGSIYAYGGPIMVLIFQVIWLFCLLLWLEGGSFSWLSRRNTIVPARDVEKSGPSGRPDVEAEAARVEASDSDLLRMLHVTKRFGSHTAVDNVSLGLKKNEIFALLGPNGAGKTTSISMIRGDLSPTSGSIHLEGIDVHKNTLLAQQHLGVCPQFDALDMLTVREHLAFYARCKGLPDVKATTARAMAQVGIAGHADKMAARLSGGNKRKLGLAIALLGDPPVLLLDEPSSAMDAASKRALWRTLEAVSPGRSVLLTTHSMEEADALAGRAAIVAGRLLAVGSTRELRRAHSNEYHVHLVLGTAPLSPAEEMRCVADWVGGVFPGVRFEGRNLGGQVRFTVPADSKVPDTGVPAPAPAAEGGERPRARNSQSFVRYLIETLEAHKEPLGVDCYSIGAATMESVFLSVVKESDAVEDEDPRRKRWWRR</sequence>
<dbReference type="PROSITE" id="PS00211">
    <property type="entry name" value="ABC_TRANSPORTER_1"/>
    <property type="match status" value="2"/>
</dbReference>
<keyword evidence="5" id="KW-0677">Repeat</keyword>
<dbReference type="PANTHER" id="PTHR19229:SF36">
    <property type="entry name" value="ATP-BINDING CASSETTE SUB-FAMILY A MEMBER 2"/>
    <property type="match status" value="1"/>
</dbReference>
<dbReference type="Proteomes" id="UP000294003">
    <property type="component" value="Unassembled WGS sequence"/>
</dbReference>
<feature type="transmembrane region" description="Helical" evidence="11">
    <location>
        <begin position="33"/>
        <end position="52"/>
    </location>
</feature>
<dbReference type="InterPro" id="IPR026082">
    <property type="entry name" value="ABCA"/>
</dbReference>
<keyword evidence="6" id="KW-0547">Nucleotide-binding</keyword>
<dbReference type="CDD" id="cd03263">
    <property type="entry name" value="ABC_subfamily_A"/>
    <property type="match status" value="2"/>
</dbReference>
<keyword evidence="8 11" id="KW-1133">Transmembrane helix</keyword>
<reference evidence="13 14" key="1">
    <citation type="submission" date="2018-06" db="EMBL/GenBank/DDBJ databases">
        <title>Complete Genomes of Monosporascus.</title>
        <authorList>
            <person name="Robinson A.J."/>
            <person name="Natvig D.O."/>
        </authorList>
    </citation>
    <scope>NUCLEOTIDE SEQUENCE [LARGE SCALE GENOMIC DNA]</scope>
    <source>
        <strain evidence="13 14">CBS 609.92</strain>
    </source>
</reference>
<dbReference type="SMART" id="SM00382">
    <property type="entry name" value="AAA"/>
    <property type="match status" value="2"/>
</dbReference>
<comment type="caution">
    <text evidence="13">The sequence shown here is derived from an EMBL/GenBank/DDBJ whole genome shotgun (WGS) entry which is preliminary data.</text>
</comment>
<gene>
    <name evidence="13" type="ORF">DL762_001312</name>
</gene>
<evidence type="ECO:0000256" key="7">
    <source>
        <dbReference type="ARBA" id="ARBA00022840"/>
    </source>
</evidence>
<feature type="transmembrane region" description="Helical" evidence="11">
    <location>
        <begin position="274"/>
        <end position="298"/>
    </location>
</feature>
<dbReference type="SUPFAM" id="SSF52540">
    <property type="entry name" value="P-loop containing nucleoside triphosphate hydrolases"/>
    <property type="match status" value="2"/>
</dbReference>
<keyword evidence="3" id="KW-0813">Transport</keyword>
<dbReference type="InterPro" id="IPR017871">
    <property type="entry name" value="ABC_transporter-like_CS"/>
</dbReference>
<evidence type="ECO:0000256" key="3">
    <source>
        <dbReference type="ARBA" id="ARBA00022448"/>
    </source>
</evidence>
<dbReference type="Pfam" id="PF12698">
    <property type="entry name" value="ABC2_membrane_3"/>
    <property type="match status" value="1"/>
</dbReference>
<evidence type="ECO:0000256" key="11">
    <source>
        <dbReference type="SAM" id="Phobius"/>
    </source>
</evidence>
<dbReference type="PANTHER" id="PTHR19229">
    <property type="entry name" value="ATP-BINDING CASSETTE TRANSPORTER SUBFAMILY A ABCA"/>
    <property type="match status" value="1"/>
</dbReference>
<feature type="domain" description="ABC transporter" evidence="12">
    <location>
        <begin position="447"/>
        <end position="679"/>
    </location>
</feature>
<feature type="transmembrane region" description="Helical" evidence="11">
    <location>
        <begin position="995"/>
        <end position="1020"/>
    </location>
</feature>
<dbReference type="Gene3D" id="3.40.50.300">
    <property type="entry name" value="P-loop containing nucleotide triphosphate hydrolases"/>
    <property type="match status" value="2"/>
</dbReference>
<feature type="region of interest" description="Disordered" evidence="10">
    <location>
        <begin position="1475"/>
        <end position="1498"/>
    </location>
</feature>
<dbReference type="EMBL" id="QJNS01000021">
    <property type="protein sequence ID" value="RYO93049.1"/>
    <property type="molecule type" value="Genomic_DNA"/>
</dbReference>
<evidence type="ECO:0000256" key="2">
    <source>
        <dbReference type="ARBA" id="ARBA00008869"/>
    </source>
</evidence>
<evidence type="ECO:0000256" key="5">
    <source>
        <dbReference type="ARBA" id="ARBA00022737"/>
    </source>
</evidence>
<accession>A0ABY0HGQ0</accession>
<feature type="transmembrane region" description="Helical" evidence="11">
    <location>
        <begin position="222"/>
        <end position="243"/>
    </location>
</feature>
<dbReference type="InterPro" id="IPR027417">
    <property type="entry name" value="P-loop_NTPase"/>
</dbReference>
<keyword evidence="14" id="KW-1185">Reference proteome</keyword>
<dbReference type="Pfam" id="PF00005">
    <property type="entry name" value="ABC_tran"/>
    <property type="match status" value="2"/>
</dbReference>
<keyword evidence="7" id="KW-0067">ATP-binding</keyword>
<dbReference type="InterPro" id="IPR013525">
    <property type="entry name" value="ABC2_TM"/>
</dbReference>
<evidence type="ECO:0000259" key="12">
    <source>
        <dbReference type="PROSITE" id="PS50893"/>
    </source>
</evidence>
<evidence type="ECO:0000313" key="13">
    <source>
        <dbReference type="EMBL" id="RYO93049.1"/>
    </source>
</evidence>
<feature type="transmembrane region" description="Helical" evidence="11">
    <location>
        <begin position="794"/>
        <end position="815"/>
    </location>
</feature>
<comment type="similarity">
    <text evidence="2">Belongs to the ABC transporter superfamily. ABCA family.</text>
</comment>
<evidence type="ECO:0000256" key="1">
    <source>
        <dbReference type="ARBA" id="ARBA00004141"/>
    </source>
</evidence>
<feature type="transmembrane region" description="Helical" evidence="11">
    <location>
        <begin position="402"/>
        <end position="426"/>
    </location>
</feature>
<comment type="subcellular location">
    <subcellularLocation>
        <location evidence="1">Membrane</location>
        <topology evidence="1">Multi-pass membrane protein</topology>
    </subcellularLocation>
</comment>
<keyword evidence="4 11" id="KW-0812">Transmembrane</keyword>
<feature type="domain" description="ABC transporter" evidence="12">
    <location>
        <begin position="1206"/>
        <end position="1431"/>
    </location>
</feature>
<feature type="transmembrane region" description="Helical" evidence="11">
    <location>
        <begin position="1061"/>
        <end position="1083"/>
    </location>
</feature>
<evidence type="ECO:0000256" key="4">
    <source>
        <dbReference type="ARBA" id="ARBA00022692"/>
    </source>
</evidence>
<organism evidence="13 14">
    <name type="scientific">Monosporascus cannonballus</name>
    <dbReference type="NCBI Taxonomy" id="155416"/>
    <lineage>
        <taxon>Eukaryota</taxon>
        <taxon>Fungi</taxon>
        <taxon>Dikarya</taxon>
        <taxon>Ascomycota</taxon>
        <taxon>Pezizomycotina</taxon>
        <taxon>Sordariomycetes</taxon>
        <taxon>Xylariomycetidae</taxon>
        <taxon>Xylariales</taxon>
        <taxon>Xylariales incertae sedis</taxon>
        <taxon>Monosporascus</taxon>
    </lineage>
</organism>
<dbReference type="PROSITE" id="PS50893">
    <property type="entry name" value="ABC_TRANSPORTER_2"/>
    <property type="match status" value="2"/>
</dbReference>
<evidence type="ECO:0000256" key="9">
    <source>
        <dbReference type="ARBA" id="ARBA00023136"/>
    </source>
</evidence>
<feature type="transmembrane region" description="Helical" evidence="11">
    <location>
        <begin position="1136"/>
        <end position="1160"/>
    </location>
</feature>
<feature type="transmembrane region" description="Helical" evidence="11">
    <location>
        <begin position="1026"/>
        <end position="1049"/>
    </location>
</feature>